<dbReference type="Proteomes" id="UP000013834">
    <property type="component" value="Unassembled WGS sequence"/>
</dbReference>
<proteinExistence type="predicted"/>
<evidence type="ECO:0000313" key="1">
    <source>
        <dbReference type="EMBL" id="EOG24161.1"/>
    </source>
</evidence>
<evidence type="ECO:0000313" key="2">
    <source>
        <dbReference type="Proteomes" id="UP000013834"/>
    </source>
</evidence>
<reference evidence="1 2" key="1">
    <citation type="submission" date="2013-02" db="EMBL/GenBank/DDBJ databases">
        <title>The Genome Sequence of Enterococcus faecium VRE_84.</title>
        <authorList>
            <consortium name="The Broad Institute Genome Sequencing Platform"/>
            <consortium name="The Broad Institute Genome Sequencing Center for Infectious Disease"/>
            <person name="Earl A.M."/>
            <person name="Gilmore M.S."/>
            <person name="Lebreton F."/>
            <person name="Hammerum A.M."/>
            <person name="Jensen L.B."/>
            <person name="Guardabassi L."/>
            <person name="Walker B."/>
            <person name="Young S.K."/>
            <person name="Zeng Q."/>
            <person name="Gargeya S."/>
            <person name="Fitzgerald M."/>
            <person name="Haas B."/>
            <person name="Abouelleil A."/>
            <person name="Alvarado L."/>
            <person name="Arachchi H.M."/>
            <person name="Berlin A.M."/>
            <person name="Chapman S.B."/>
            <person name="Dewar J."/>
            <person name="Goldberg J."/>
            <person name="Griggs A."/>
            <person name="Gujja S."/>
            <person name="Hansen M."/>
            <person name="Howarth C."/>
            <person name="Imamovic A."/>
            <person name="Larimer J."/>
            <person name="McCowan C."/>
            <person name="Murphy C."/>
            <person name="Neiman D."/>
            <person name="Pearson M."/>
            <person name="Priest M."/>
            <person name="Roberts A."/>
            <person name="Saif S."/>
            <person name="Shea T."/>
            <person name="Sisk P."/>
            <person name="Sykes S."/>
            <person name="Wortman J."/>
            <person name="Nusbaum C."/>
            <person name="Birren B."/>
        </authorList>
    </citation>
    <scope>NUCLEOTIDE SEQUENCE [LARGE SCALE GENOMIC DNA]</scope>
    <source>
        <strain evidence="1 2">VRE 84</strain>
    </source>
</reference>
<evidence type="ECO:0008006" key="3">
    <source>
        <dbReference type="Google" id="ProtNLM"/>
    </source>
</evidence>
<sequence length="150" mass="17750">MKSLEQEHMAFKQAMFKENIYLNHNYIRVSKACSPVLNMLGGGNGLYHLLFVDVCWLIFLPDELVIVNEKITSKNEVFNYSLTRINYKEITKFSLEKVPFWGEFCLKIKCNWKRMYFYIDGDDALTFGKTTFSSFNFQFLLKNNFYGLLK</sequence>
<organism evidence="1 2">
    <name type="scientific">Enterococcus faecium EnGen0180</name>
    <dbReference type="NCBI Taxonomy" id="1157475"/>
    <lineage>
        <taxon>Bacteria</taxon>
        <taxon>Bacillati</taxon>
        <taxon>Bacillota</taxon>
        <taxon>Bacilli</taxon>
        <taxon>Lactobacillales</taxon>
        <taxon>Enterococcaceae</taxon>
        <taxon>Enterococcus</taxon>
    </lineage>
</organism>
<dbReference type="RefSeq" id="WP_010729334.1">
    <property type="nucleotide sequence ID" value="NZ_KB948134.1"/>
</dbReference>
<dbReference type="AlphaFoldDB" id="A0A829F7N8"/>
<name>A0A829F7N8_ENTFC</name>
<gene>
    <name evidence="1" type="ORF">SMG_01922</name>
</gene>
<protein>
    <recommendedName>
        <fullName evidence="3">YokE-like PH domain-containing protein</fullName>
    </recommendedName>
</protein>
<comment type="caution">
    <text evidence="1">The sequence shown here is derived from an EMBL/GenBank/DDBJ whole genome shotgun (WGS) entry which is preliminary data.</text>
</comment>
<dbReference type="EMBL" id="AIVF01000035">
    <property type="protein sequence ID" value="EOG24161.1"/>
    <property type="molecule type" value="Genomic_DNA"/>
</dbReference>
<accession>A0A829F7N8</accession>